<dbReference type="Pfam" id="PF11716">
    <property type="entry name" value="MDMPI_N"/>
    <property type="match status" value="1"/>
</dbReference>
<evidence type="ECO:0000259" key="2">
    <source>
        <dbReference type="Pfam" id="PF11716"/>
    </source>
</evidence>
<gene>
    <name evidence="3" type="ORF">NGB36_02360</name>
</gene>
<dbReference type="InterPro" id="IPR024344">
    <property type="entry name" value="MDMPI_metal-binding"/>
</dbReference>
<dbReference type="GO" id="GO:0016853">
    <property type="term" value="F:isomerase activity"/>
    <property type="evidence" value="ECO:0007669"/>
    <property type="project" value="UniProtKB-KW"/>
</dbReference>
<protein>
    <submittedName>
        <fullName evidence="3">Maleylpyruvate isomerase family mycothiol-dependent enzyme</fullName>
    </submittedName>
</protein>
<dbReference type="PANTHER" id="PTHR40758">
    <property type="entry name" value="CONSERVED PROTEIN"/>
    <property type="match status" value="1"/>
</dbReference>
<dbReference type="InterPro" id="IPR010872">
    <property type="entry name" value="MDMPI_C-term_domain"/>
</dbReference>
<organism evidence="3 4">
    <name type="scientific">Streptomyces humicola</name>
    <dbReference type="NCBI Taxonomy" id="2953240"/>
    <lineage>
        <taxon>Bacteria</taxon>
        <taxon>Bacillati</taxon>
        <taxon>Actinomycetota</taxon>
        <taxon>Actinomycetes</taxon>
        <taxon>Kitasatosporales</taxon>
        <taxon>Streptomycetaceae</taxon>
        <taxon>Streptomyces</taxon>
    </lineage>
</organism>
<dbReference type="InterPro" id="IPR017517">
    <property type="entry name" value="Maleyloyr_isom"/>
</dbReference>
<keyword evidence="4" id="KW-1185">Reference proteome</keyword>
<comment type="caution">
    <text evidence="3">The sequence shown here is derived from an EMBL/GenBank/DDBJ whole genome shotgun (WGS) entry which is preliminary data.</text>
</comment>
<accession>A0ABT1PP71</accession>
<dbReference type="Proteomes" id="UP001057702">
    <property type="component" value="Unassembled WGS sequence"/>
</dbReference>
<feature type="domain" description="MDMPI C-terminal" evidence="1">
    <location>
        <begin position="90"/>
        <end position="203"/>
    </location>
</feature>
<proteinExistence type="predicted"/>
<reference evidence="3" key="1">
    <citation type="submission" date="2022-06" db="EMBL/GenBank/DDBJ databases">
        <title>Draft genome sequence of Streptomyces sp. RB6PN25 isolated from peat swamp forest in Thailand.</title>
        <authorList>
            <person name="Duangmal K."/>
            <person name="Klaysubun C."/>
        </authorList>
    </citation>
    <scope>NUCLEOTIDE SEQUENCE</scope>
    <source>
        <strain evidence="3">RB6PN25</strain>
    </source>
</reference>
<dbReference type="Pfam" id="PF07398">
    <property type="entry name" value="MDMPI_C"/>
    <property type="match status" value="1"/>
</dbReference>
<feature type="domain" description="Mycothiol-dependent maleylpyruvate isomerase metal-binding" evidence="2">
    <location>
        <begin position="11"/>
        <end position="76"/>
    </location>
</feature>
<dbReference type="EMBL" id="JANFNG010000001">
    <property type="protein sequence ID" value="MCQ4079472.1"/>
    <property type="molecule type" value="Genomic_DNA"/>
</dbReference>
<evidence type="ECO:0000313" key="4">
    <source>
        <dbReference type="Proteomes" id="UP001057702"/>
    </source>
</evidence>
<evidence type="ECO:0000259" key="1">
    <source>
        <dbReference type="Pfam" id="PF07398"/>
    </source>
</evidence>
<sequence>MTRRVQEPPRSRDVELGLPDRESAYADWLDSGVAQVSAVLRATDPHARMWAWGPDQHARFWARRMLFETLLHRTDAERALGLPSGIDTALAADGVDEFLVNLPSAGFFAPGVAKLRGNGEVIAFRCADEAGHAGEQWNVRLNRDGFGLEPRTNTGADSGTRQGHARDQVTVQGGAADLLLLLYGRLSRDDASLDVSGDRKLLDHWLAYSAF</sequence>
<keyword evidence="3" id="KW-0413">Isomerase</keyword>
<evidence type="ECO:0000313" key="3">
    <source>
        <dbReference type="EMBL" id="MCQ4079472.1"/>
    </source>
</evidence>
<dbReference type="PANTHER" id="PTHR40758:SF1">
    <property type="entry name" value="CONSERVED PROTEIN"/>
    <property type="match status" value="1"/>
</dbReference>
<dbReference type="NCBIfam" id="TIGR03083">
    <property type="entry name" value="maleylpyruvate isomerase family mycothiol-dependent enzyme"/>
    <property type="match status" value="1"/>
</dbReference>
<name>A0ABT1PP71_9ACTN</name>